<dbReference type="CDD" id="cd17932">
    <property type="entry name" value="DEXQc_UvrD"/>
    <property type="match status" value="1"/>
</dbReference>
<dbReference type="EMBL" id="MHIL01000026">
    <property type="protein sequence ID" value="OGY50958.1"/>
    <property type="molecule type" value="Genomic_DNA"/>
</dbReference>
<evidence type="ECO:0000256" key="6">
    <source>
        <dbReference type="ARBA" id="ARBA00023235"/>
    </source>
</evidence>
<dbReference type="PROSITE" id="PS51217">
    <property type="entry name" value="UVRD_HELICASE_CTER"/>
    <property type="match status" value="1"/>
</dbReference>
<comment type="caution">
    <text evidence="13">The sequence shown here is derived from an EMBL/GenBank/DDBJ whole genome shotgun (WGS) entry which is preliminary data.</text>
</comment>
<evidence type="ECO:0000256" key="2">
    <source>
        <dbReference type="ARBA" id="ARBA00022741"/>
    </source>
</evidence>
<dbReference type="GO" id="GO:0005524">
    <property type="term" value="F:ATP binding"/>
    <property type="evidence" value="ECO:0007669"/>
    <property type="project" value="UniProtKB-UniRule"/>
</dbReference>
<feature type="domain" description="UvrD-like helicase C-terminal" evidence="12">
    <location>
        <begin position="308"/>
        <end position="574"/>
    </location>
</feature>
<evidence type="ECO:0000256" key="9">
    <source>
        <dbReference type="ARBA" id="ARBA00048988"/>
    </source>
</evidence>
<evidence type="ECO:0000259" key="11">
    <source>
        <dbReference type="PROSITE" id="PS51198"/>
    </source>
</evidence>
<dbReference type="GO" id="GO:0003677">
    <property type="term" value="F:DNA binding"/>
    <property type="evidence" value="ECO:0007669"/>
    <property type="project" value="InterPro"/>
</dbReference>
<comment type="catalytic activity">
    <reaction evidence="9">
        <text>ATP + H2O = ADP + phosphate + H(+)</text>
        <dbReference type="Rhea" id="RHEA:13065"/>
        <dbReference type="ChEBI" id="CHEBI:15377"/>
        <dbReference type="ChEBI" id="CHEBI:15378"/>
        <dbReference type="ChEBI" id="CHEBI:30616"/>
        <dbReference type="ChEBI" id="CHEBI:43474"/>
        <dbReference type="ChEBI" id="CHEBI:456216"/>
        <dbReference type="EC" id="5.6.2.4"/>
    </reaction>
</comment>
<dbReference type="InterPro" id="IPR014016">
    <property type="entry name" value="UvrD-like_ATP-bd"/>
</dbReference>
<dbReference type="GO" id="GO:0043138">
    <property type="term" value="F:3'-5' DNA helicase activity"/>
    <property type="evidence" value="ECO:0007669"/>
    <property type="project" value="UniProtKB-EC"/>
</dbReference>
<dbReference type="InterPro" id="IPR013986">
    <property type="entry name" value="DExx_box_DNA_helicase_dom_sf"/>
</dbReference>
<dbReference type="GO" id="GO:0000725">
    <property type="term" value="P:recombinational repair"/>
    <property type="evidence" value="ECO:0007669"/>
    <property type="project" value="TreeGrafter"/>
</dbReference>
<dbReference type="InterPro" id="IPR014017">
    <property type="entry name" value="DNA_helicase_UvrD-like_C"/>
</dbReference>
<dbReference type="GO" id="GO:0016887">
    <property type="term" value="F:ATP hydrolysis activity"/>
    <property type="evidence" value="ECO:0007669"/>
    <property type="project" value="RHEA"/>
</dbReference>
<comment type="similarity">
    <text evidence="1">Belongs to the helicase family. UvrD subfamily.</text>
</comment>
<feature type="domain" description="UvrD-like helicase ATP-binding" evidence="11">
    <location>
        <begin position="23"/>
        <end position="307"/>
    </location>
</feature>
<dbReference type="Pfam" id="PF00580">
    <property type="entry name" value="UvrD-helicase"/>
    <property type="match status" value="1"/>
</dbReference>
<gene>
    <name evidence="13" type="ORF">A3J59_00455</name>
</gene>
<keyword evidence="6" id="KW-0413">Isomerase</keyword>
<dbReference type="PROSITE" id="PS51198">
    <property type="entry name" value="UVRD_HELICASE_ATP_BIND"/>
    <property type="match status" value="1"/>
</dbReference>
<dbReference type="AlphaFoldDB" id="A0A1G1YF27"/>
<proteinExistence type="inferred from homology"/>
<evidence type="ECO:0000313" key="14">
    <source>
        <dbReference type="Proteomes" id="UP000177310"/>
    </source>
</evidence>
<evidence type="ECO:0000256" key="4">
    <source>
        <dbReference type="ARBA" id="ARBA00022806"/>
    </source>
</evidence>
<evidence type="ECO:0000256" key="3">
    <source>
        <dbReference type="ARBA" id="ARBA00022801"/>
    </source>
</evidence>
<evidence type="ECO:0000256" key="8">
    <source>
        <dbReference type="ARBA" id="ARBA00034808"/>
    </source>
</evidence>
<dbReference type="Gene3D" id="1.10.486.10">
    <property type="entry name" value="PCRA, domain 4"/>
    <property type="match status" value="1"/>
</dbReference>
<keyword evidence="4 10" id="KW-0347">Helicase</keyword>
<dbReference type="Pfam" id="PF13361">
    <property type="entry name" value="UvrD_C"/>
    <property type="match status" value="1"/>
</dbReference>
<dbReference type="Gene3D" id="1.10.10.160">
    <property type="match status" value="1"/>
</dbReference>
<dbReference type="InterPro" id="IPR027417">
    <property type="entry name" value="P-loop_NTPase"/>
</dbReference>
<keyword evidence="5 10" id="KW-0067">ATP-binding</keyword>
<accession>A0A1G1YF27</accession>
<dbReference type="Proteomes" id="UP000177310">
    <property type="component" value="Unassembled WGS sequence"/>
</dbReference>
<name>A0A1G1YF27_9BACT</name>
<protein>
    <recommendedName>
        <fullName evidence="8">DNA 3'-5' helicase</fullName>
        <ecNumber evidence="8">5.6.2.4</ecNumber>
    </recommendedName>
</protein>
<comment type="catalytic activity">
    <reaction evidence="7">
        <text>Couples ATP hydrolysis with the unwinding of duplex DNA by translocating in the 3'-5' direction.</text>
        <dbReference type="EC" id="5.6.2.4"/>
    </reaction>
</comment>
<dbReference type="Gene3D" id="3.40.50.300">
    <property type="entry name" value="P-loop containing nucleotide triphosphate hydrolases"/>
    <property type="match status" value="2"/>
</dbReference>
<keyword evidence="2 10" id="KW-0547">Nucleotide-binding</keyword>
<evidence type="ECO:0000259" key="12">
    <source>
        <dbReference type="PROSITE" id="PS51217"/>
    </source>
</evidence>
<reference evidence="13 14" key="1">
    <citation type="journal article" date="2016" name="Nat. Commun.">
        <title>Thousands of microbial genomes shed light on interconnected biogeochemical processes in an aquifer system.</title>
        <authorList>
            <person name="Anantharaman K."/>
            <person name="Brown C.T."/>
            <person name="Hug L.A."/>
            <person name="Sharon I."/>
            <person name="Castelle C.J."/>
            <person name="Probst A.J."/>
            <person name="Thomas B.C."/>
            <person name="Singh A."/>
            <person name="Wilkins M.J."/>
            <person name="Karaoz U."/>
            <person name="Brodie E.L."/>
            <person name="Williams K.H."/>
            <person name="Hubbard S.S."/>
            <person name="Banfield J.F."/>
        </authorList>
    </citation>
    <scope>NUCLEOTIDE SEQUENCE [LARGE SCALE GENOMIC DNA]</scope>
</reference>
<evidence type="ECO:0000256" key="1">
    <source>
        <dbReference type="ARBA" id="ARBA00009922"/>
    </source>
</evidence>
<dbReference type="InterPro" id="IPR000212">
    <property type="entry name" value="DNA_helicase_UvrD/REP"/>
</dbReference>
<dbReference type="CDD" id="cd18807">
    <property type="entry name" value="SF1_C_UvrD"/>
    <property type="match status" value="1"/>
</dbReference>
<feature type="binding site" evidence="10">
    <location>
        <begin position="44"/>
        <end position="51"/>
    </location>
    <ligand>
        <name>ATP</name>
        <dbReference type="ChEBI" id="CHEBI:30616"/>
    </ligand>
</feature>
<evidence type="ECO:0000256" key="7">
    <source>
        <dbReference type="ARBA" id="ARBA00034617"/>
    </source>
</evidence>
<evidence type="ECO:0000256" key="10">
    <source>
        <dbReference type="PROSITE-ProRule" id="PRU00560"/>
    </source>
</evidence>
<dbReference type="EC" id="5.6.2.4" evidence="8"/>
<dbReference type="PANTHER" id="PTHR11070:SF3">
    <property type="entry name" value="DNA 3'-5' HELICASE"/>
    <property type="match status" value="1"/>
</dbReference>
<organism evidence="13 14">
    <name type="scientific">Candidatus Buchananbacteria bacterium RIFCSPHIGHO2_02_FULL_56_16</name>
    <dbReference type="NCBI Taxonomy" id="1797542"/>
    <lineage>
        <taxon>Bacteria</taxon>
        <taxon>Candidatus Buchananiibacteriota</taxon>
    </lineage>
</organism>
<evidence type="ECO:0000313" key="13">
    <source>
        <dbReference type="EMBL" id="OGY50958.1"/>
    </source>
</evidence>
<dbReference type="PANTHER" id="PTHR11070">
    <property type="entry name" value="UVRD / RECB / PCRA DNA HELICASE FAMILY MEMBER"/>
    <property type="match status" value="1"/>
</dbReference>
<evidence type="ECO:0000256" key="5">
    <source>
        <dbReference type="ARBA" id="ARBA00022840"/>
    </source>
</evidence>
<keyword evidence="3 10" id="KW-0378">Hydrolase</keyword>
<dbReference type="SUPFAM" id="SSF52540">
    <property type="entry name" value="P-loop containing nucleoside triphosphate hydrolases"/>
    <property type="match status" value="1"/>
</dbReference>
<sequence>MKRYTLKTTEPADKASFKIDYQRELNAEQLAVVTGAEGPCLVLAGAGSGKTRTLVYRVAYLLERGVKPNRILLVTFTNKAAKEMLNRVEALLKARPTGLWGGTFHHIGNRLLRSYGKKIGIKPNFTILDQEDARSLTKACVAELNLDQSRYFPKADVVHKIISLSTNIGKPVGTVVAERFSYLEPQDIEKIETIAAAYREKKRQANALDFDDLLALWDKLLTTDATTRTKLQAQFSYILVDEYQDTNYLQNRIISHLAGGRRNVLVVGDDSQSIYSFRGADVSNILAFPKVFPDCQTQKLETNYRSTPEILNLANQSIRHNRHQFEKTLKTTKPAGSLPNVVPLVDAYQQAEFVCQRIIELQQDRDVSLNDVAVLVRAHFQSLELELELNKRNIPYEMRGGLRFFEQAHIKDIVSHLKLLHNPHDELSWLRLLRLQSGIGTVTAGRIWQAVRDLSTLTAMVRSDAAAKVGRNGWREVTTLLTKLADIGTANVSALIQQVLNSGYHSYVVANFENAADRLDDLKQLVDFAAGYTALETFLADVALSEGFRCESVAGYQEGADEAVTVSTIHQAKGLEWRVVFIIGLVDGQFPHAKVFEKPAELEEERRLFYVAATRAQRELYLTYPMAATHSGTLNQTSQFIKELPETLYEKWSVTGQTNDDLDKLNDGGVSYEPFED</sequence>
<dbReference type="GO" id="GO:0005829">
    <property type="term" value="C:cytosol"/>
    <property type="evidence" value="ECO:0007669"/>
    <property type="project" value="TreeGrafter"/>
</dbReference>
<dbReference type="STRING" id="1797542.A3J59_00455"/>